<protein>
    <submittedName>
        <fullName evidence="2">PEP-CTERM protein-sorting domain-containing protein</fullName>
    </submittedName>
</protein>
<accession>A0A1Y6DBI1</accession>
<dbReference type="InterPro" id="IPR013424">
    <property type="entry name" value="Ice-binding_C"/>
</dbReference>
<gene>
    <name evidence="2" type="ORF">SAMN02949497_0182</name>
</gene>
<dbReference type="NCBIfam" id="TIGR02595">
    <property type="entry name" value="PEP_CTERM"/>
    <property type="match status" value="1"/>
</dbReference>
<keyword evidence="3" id="KW-1185">Reference proteome</keyword>
<name>A0A1Y6DBI1_9GAMM</name>
<dbReference type="RefSeq" id="WP_085216635.1">
    <property type="nucleotide sequence ID" value="NZ_FXAM01000003.1"/>
</dbReference>
<dbReference type="AlphaFoldDB" id="A0A1Y6DBI1"/>
<organism evidence="2 3">
    <name type="scientific">Methylomagnum ishizawai</name>
    <dbReference type="NCBI Taxonomy" id="1760988"/>
    <lineage>
        <taxon>Bacteria</taxon>
        <taxon>Pseudomonadati</taxon>
        <taxon>Pseudomonadota</taxon>
        <taxon>Gammaproteobacteria</taxon>
        <taxon>Methylococcales</taxon>
        <taxon>Methylococcaceae</taxon>
        <taxon>Methylomagnum</taxon>
    </lineage>
</organism>
<dbReference type="Proteomes" id="UP000192923">
    <property type="component" value="Unassembled WGS sequence"/>
</dbReference>
<dbReference type="EMBL" id="FXAM01000003">
    <property type="protein sequence ID" value="SMF97612.1"/>
    <property type="molecule type" value="Genomic_DNA"/>
</dbReference>
<dbReference type="OrthoDB" id="8558695at2"/>
<evidence type="ECO:0000313" key="3">
    <source>
        <dbReference type="Proteomes" id="UP000192923"/>
    </source>
</evidence>
<proteinExistence type="predicted"/>
<evidence type="ECO:0000259" key="1">
    <source>
        <dbReference type="Pfam" id="PF07589"/>
    </source>
</evidence>
<reference evidence="2 3" key="1">
    <citation type="submission" date="2016-12" db="EMBL/GenBank/DDBJ databases">
        <authorList>
            <person name="Song W.-J."/>
            <person name="Kurnit D.M."/>
        </authorList>
    </citation>
    <scope>NUCLEOTIDE SEQUENCE [LARGE SCALE GENOMIC DNA]</scope>
    <source>
        <strain evidence="2 3">175</strain>
    </source>
</reference>
<feature type="domain" description="Ice-binding protein C-terminal" evidence="1">
    <location>
        <begin position="197"/>
        <end position="219"/>
    </location>
</feature>
<dbReference type="Pfam" id="PF07589">
    <property type="entry name" value="PEP-CTERM"/>
    <property type="match status" value="1"/>
</dbReference>
<evidence type="ECO:0000313" key="2">
    <source>
        <dbReference type="EMBL" id="SMF97612.1"/>
    </source>
</evidence>
<sequence length="224" mass="23123">MNNVDMKSPIKTNKTLQTTGAVCSILLVMATGMGTARAGLIFTFEEVGSDVMMTSSGSIDTAGLVSTSFADWGGTGVYTDGTIGLIGGTDAGGINTSYAFHAGTDFTPWTTGNPWNASFFAFSFVGTKGFATFVNAVGGGYDPGLAINTSDLVGSVWTPDQDWTAAGETFASIGLNPGTYTVTDNVSGEFITFQIGAAPEPATLALLGLGTLAFGIRRRSQNWS</sequence>